<gene>
    <name evidence="2" type="ORF">F8A88_11465</name>
</gene>
<accession>A0A6N6N3B4</accession>
<evidence type="ECO:0000256" key="1">
    <source>
        <dbReference type="SAM" id="Phobius"/>
    </source>
</evidence>
<evidence type="ECO:0000313" key="2">
    <source>
        <dbReference type="EMBL" id="KAB1441546.1"/>
    </source>
</evidence>
<organism evidence="2 3">
    <name type="scientific">Pseudodesulfovibrio senegalensis</name>
    <dbReference type="NCBI Taxonomy" id="1721087"/>
    <lineage>
        <taxon>Bacteria</taxon>
        <taxon>Pseudomonadati</taxon>
        <taxon>Thermodesulfobacteriota</taxon>
        <taxon>Desulfovibrionia</taxon>
        <taxon>Desulfovibrionales</taxon>
        <taxon>Desulfovibrionaceae</taxon>
    </lineage>
</organism>
<dbReference type="Pfam" id="PF13385">
    <property type="entry name" value="Laminin_G_3"/>
    <property type="match status" value="1"/>
</dbReference>
<dbReference type="RefSeq" id="WP_151151289.1">
    <property type="nucleotide sequence ID" value="NZ_WAIE01000004.1"/>
</dbReference>
<proteinExistence type="predicted"/>
<dbReference type="Proteomes" id="UP000438699">
    <property type="component" value="Unassembled WGS sequence"/>
</dbReference>
<dbReference type="InterPro" id="IPR013320">
    <property type="entry name" value="ConA-like_dom_sf"/>
</dbReference>
<dbReference type="OrthoDB" id="5446117at2"/>
<keyword evidence="1" id="KW-0472">Membrane</keyword>
<dbReference type="AlphaFoldDB" id="A0A6N6N3B4"/>
<name>A0A6N6N3B4_9BACT</name>
<reference evidence="2 3" key="1">
    <citation type="journal article" date="2017" name="Int. J. Syst. Evol. Microbiol.">
        <title>Desulfovibrio senegalensis sp. nov., a mesophilic sulfate reducer isolated from marine sediment.</title>
        <authorList>
            <person name="Thioye A."/>
            <person name="Gam Z.B.A."/>
            <person name="Mbengue M."/>
            <person name="Cayol J.L."/>
            <person name="Joseph-Bartoli M."/>
            <person name="Toure-Kane C."/>
            <person name="Labat M."/>
        </authorList>
    </citation>
    <scope>NUCLEOTIDE SEQUENCE [LARGE SCALE GENOMIC DNA]</scope>
    <source>
        <strain evidence="2 3">DSM 101509</strain>
    </source>
</reference>
<protein>
    <recommendedName>
        <fullName evidence="4">LamG domain-containing protein</fullName>
    </recommendedName>
</protein>
<keyword evidence="1" id="KW-0812">Transmembrane</keyword>
<comment type="caution">
    <text evidence="2">The sequence shown here is derived from an EMBL/GenBank/DDBJ whole genome shotgun (WGS) entry which is preliminary data.</text>
</comment>
<dbReference type="Gene3D" id="2.60.120.200">
    <property type="match status" value="2"/>
</dbReference>
<sequence>MQNRNSAMHHVGWEGPRSGVAIIYIIIGVVVFGLLGAGIVSFVSTSSVGTAEPDCAKRAQYVAESGIRYAMSEMRAATDSSDADQVLADMNATTYTLADGSTFYLTFTDNRPDFTVRSVGTACNGLSPTTATLEYDFNAPSSSGSDGPITSDDDSKDFVTVADDGNPGITTVEDAQGKVTVVFGNSNYGTYGCRWYEGDKASCEKGVCGLGTGLRTYFVLDFDANAQGDGITFTIKNADTNALMSCGGDSGMGELLGYAGKGFDGKGISPPKLGTEFDIYYNGNNSPCNAGSRNDASNRYDHVAFIYWGETDDSCWRGRYYDDNRHEEGDDISSEPRNSYDWNDSGIGNDGYFYRSYANWLKDGYNGSRVAVARIELHRSQTPNAAGYYLYNLRGWIRQANDTMETGYRDVTTDFDVAPDFVDVIALDATRHAQMNTIYWGWTSGTGAATQFVQMGEWQLAFRGDTASTPATWNNRVPSDYVMGWTIDEGAGYDIHDESSTGADGEVNPHSNGSERLTYAEWVAGLTASGGAGLRTIRSSNNRRPGHILIPYDSSMDLSPRGSVSLWFNPNQFRSGDNRYGLLRKGSASSDSSDPDYMLRLVRSGGSRYYLQGTVTLNVLGWDWPISVASSTVLQNNDDDRDHWHHAVLTWENYTLRLYLDGVLENTYVFSWGTGVPLNTATPVIIGATRARNGTNTNNYCLDGVVDQVFLFDRELTPDEISTIYQAGTM</sequence>
<evidence type="ECO:0008006" key="4">
    <source>
        <dbReference type="Google" id="ProtNLM"/>
    </source>
</evidence>
<keyword evidence="3" id="KW-1185">Reference proteome</keyword>
<dbReference type="EMBL" id="WAIE01000004">
    <property type="protein sequence ID" value="KAB1441546.1"/>
    <property type="molecule type" value="Genomic_DNA"/>
</dbReference>
<evidence type="ECO:0000313" key="3">
    <source>
        <dbReference type="Proteomes" id="UP000438699"/>
    </source>
</evidence>
<feature type="transmembrane region" description="Helical" evidence="1">
    <location>
        <begin position="21"/>
        <end position="43"/>
    </location>
</feature>
<dbReference type="SUPFAM" id="SSF49899">
    <property type="entry name" value="Concanavalin A-like lectins/glucanases"/>
    <property type="match status" value="1"/>
</dbReference>
<keyword evidence="1" id="KW-1133">Transmembrane helix</keyword>